<organism evidence="1">
    <name type="scientific">Boodleopsis sp. FL1161</name>
    <dbReference type="NCBI Taxonomy" id="2364084"/>
    <lineage>
        <taxon>Eukaryota</taxon>
        <taxon>Viridiplantae</taxon>
        <taxon>Chlorophyta</taxon>
        <taxon>core chlorophytes</taxon>
        <taxon>Ulvophyceae</taxon>
        <taxon>TCBD clade</taxon>
        <taxon>Bryopsidales</taxon>
        <taxon>Halimedineae</taxon>
        <taxon>Halimedaceae</taxon>
        <taxon>Rhipileae</taxon>
        <taxon>Boodleopsis</taxon>
    </lineage>
</organism>
<gene>
    <name evidence="1" type="primary">orf156</name>
</gene>
<reference evidence="1" key="1">
    <citation type="submission" date="2018-07" db="EMBL/GenBank/DDBJ databases">
        <authorList>
            <person name="Quirk P.G."/>
            <person name="Krulwich T.A."/>
        </authorList>
    </citation>
    <scope>NUCLEOTIDE SEQUENCE</scope>
</reference>
<keyword evidence="1" id="KW-0934">Plastid</keyword>
<accession>A0A386AZ76</accession>
<evidence type="ECO:0000313" key="1">
    <source>
        <dbReference type="EMBL" id="AYC64757.1"/>
    </source>
</evidence>
<reference evidence="1" key="2">
    <citation type="journal article" date="2019" name="Mol. Phylogenet. Evol.">
        <title>Reassessment of the classification of bryopsidales (chlorophyta) based on chloroplast phylogenomic analyses.</title>
        <authorList>
            <person name="Cremen M.C."/>
            <person name="Leliaert F."/>
            <person name="West J."/>
            <person name="Lam D.W."/>
            <person name="Shimada S."/>
            <person name="Lopez-Bautista J.M."/>
            <person name="Verbruggen H."/>
        </authorList>
    </citation>
    <scope>NUCLEOTIDE SEQUENCE</scope>
</reference>
<protein>
    <submittedName>
        <fullName evidence="1">Uncharacterized protein</fullName>
    </submittedName>
</protein>
<dbReference type="AlphaFoldDB" id="A0A386AZ76"/>
<proteinExistence type="predicted"/>
<sequence>MINDVEILHLFLEVLHKWKNLFYFNTWTKQKHFYFLTSYLSDQLLIPCFLDMSLKGITISQEKISTGLNTTSKEIENILTSIDLTQNCLNSSVQFTEYIKTTKQEIHTLEKIWPQTNSGHFVQKNLIFKIKKSSNGFQNFLKLLKKTVFFNFLKQ</sequence>
<dbReference type="EMBL" id="MH591102">
    <property type="protein sequence ID" value="AYC64757.1"/>
    <property type="molecule type" value="Genomic_DNA"/>
</dbReference>
<keyword evidence="1" id="KW-0150">Chloroplast</keyword>
<geneLocation type="chloroplast" evidence="1"/>
<name>A0A386AZ76_9CHLO</name>